<keyword evidence="6" id="KW-0131">Cell cycle</keyword>
<evidence type="ECO:0000256" key="7">
    <source>
        <dbReference type="ARBA" id="ARBA00024910"/>
    </source>
</evidence>
<dbReference type="GO" id="GO:0043093">
    <property type="term" value="P:FtsZ-dependent cytokinesis"/>
    <property type="evidence" value="ECO:0007669"/>
    <property type="project" value="TreeGrafter"/>
</dbReference>
<keyword evidence="4" id="KW-0132">Cell division</keyword>
<accession>A0A5A7N7X0</accession>
<comment type="subcellular location">
    <subcellularLocation>
        <location evidence="1">Cytoplasm</location>
    </subcellularLocation>
</comment>
<keyword evidence="11" id="KW-1185">Reference proteome</keyword>
<evidence type="ECO:0000256" key="4">
    <source>
        <dbReference type="ARBA" id="ARBA00022618"/>
    </source>
</evidence>
<gene>
    <name evidence="10" type="ORF">JCM17846_21030</name>
</gene>
<dbReference type="GO" id="GO:0005829">
    <property type="term" value="C:cytosol"/>
    <property type="evidence" value="ECO:0007669"/>
    <property type="project" value="TreeGrafter"/>
</dbReference>
<dbReference type="AlphaFoldDB" id="A0A5A7N7X0"/>
<sequence>MGQISVSVNSQNYTLACRDGEEERLRDLTRQVDEKARDLSQKLGQVGEARLLLMVSLLLADELRDLREQGPGQERDRAAAKLLDDAALEIEGIVERLQSA</sequence>
<evidence type="ECO:0000256" key="2">
    <source>
        <dbReference type="ARBA" id="ARBA00015195"/>
    </source>
</evidence>
<protein>
    <recommendedName>
        <fullName evidence="2">Cell division protein ZapA</fullName>
    </recommendedName>
    <alternativeName>
        <fullName evidence="9">Z ring-associated protein ZapA</fullName>
    </alternativeName>
</protein>
<reference evidence="10 11" key="1">
    <citation type="submission" date="2019-09" db="EMBL/GenBank/DDBJ databases">
        <title>NBRP : Genome information of microbial organism related human and environment.</title>
        <authorList>
            <person name="Hattori M."/>
            <person name="Oshima K."/>
            <person name="Inaba H."/>
            <person name="Suda W."/>
            <person name="Sakamoto M."/>
            <person name="Iino T."/>
            <person name="Kitahara M."/>
            <person name="Oshida Y."/>
            <person name="Iida T."/>
            <person name="Kudo T."/>
            <person name="Itoh T."/>
            <person name="Ohkuma M."/>
        </authorList>
    </citation>
    <scope>NUCLEOTIDE SEQUENCE [LARGE SCALE GENOMIC DNA]</scope>
    <source>
        <strain evidence="10 11">Q-1</strain>
    </source>
</reference>
<dbReference type="PANTHER" id="PTHR34981:SF1">
    <property type="entry name" value="CELL DIVISION PROTEIN ZAPA"/>
    <property type="match status" value="1"/>
</dbReference>
<dbReference type="InterPro" id="IPR007838">
    <property type="entry name" value="Cell_div_ZapA-like"/>
</dbReference>
<dbReference type="RefSeq" id="WP_042085702.1">
    <property type="nucleotide sequence ID" value="NZ_BKCN01000010.1"/>
</dbReference>
<evidence type="ECO:0000256" key="3">
    <source>
        <dbReference type="ARBA" id="ARBA00022490"/>
    </source>
</evidence>
<dbReference type="GO" id="GO:0030428">
    <property type="term" value="C:cell septum"/>
    <property type="evidence" value="ECO:0007669"/>
    <property type="project" value="TreeGrafter"/>
</dbReference>
<dbReference type="GO" id="GO:0032153">
    <property type="term" value="C:cell division site"/>
    <property type="evidence" value="ECO:0007669"/>
    <property type="project" value="TreeGrafter"/>
</dbReference>
<dbReference type="InterPro" id="IPR036192">
    <property type="entry name" value="Cell_div_ZapA-like_sf"/>
</dbReference>
<comment type="caution">
    <text evidence="10">The sequence shown here is derived from an EMBL/GenBank/DDBJ whole genome shotgun (WGS) entry which is preliminary data.</text>
</comment>
<dbReference type="GO" id="GO:0000921">
    <property type="term" value="P:septin ring assembly"/>
    <property type="evidence" value="ECO:0007669"/>
    <property type="project" value="TreeGrafter"/>
</dbReference>
<evidence type="ECO:0000256" key="9">
    <source>
        <dbReference type="ARBA" id="ARBA00033158"/>
    </source>
</evidence>
<dbReference type="PANTHER" id="PTHR34981">
    <property type="entry name" value="CELL DIVISION PROTEIN ZAPA"/>
    <property type="match status" value="1"/>
</dbReference>
<evidence type="ECO:0000313" key="10">
    <source>
        <dbReference type="EMBL" id="GER04421.1"/>
    </source>
</evidence>
<evidence type="ECO:0000256" key="8">
    <source>
        <dbReference type="ARBA" id="ARBA00026068"/>
    </source>
</evidence>
<dbReference type="Gene3D" id="3.30.160.880">
    <property type="entry name" value="Cell division protein ZapA protomer, N-terminal domain"/>
    <property type="match status" value="1"/>
</dbReference>
<name>A0A5A7N7X0_9PROT</name>
<dbReference type="Pfam" id="PF05164">
    <property type="entry name" value="ZapA"/>
    <property type="match status" value="1"/>
</dbReference>
<evidence type="ECO:0000313" key="11">
    <source>
        <dbReference type="Proteomes" id="UP000324996"/>
    </source>
</evidence>
<evidence type="ECO:0000256" key="1">
    <source>
        <dbReference type="ARBA" id="ARBA00004496"/>
    </source>
</evidence>
<keyword evidence="3" id="KW-0963">Cytoplasm</keyword>
<dbReference type="InterPro" id="IPR042233">
    <property type="entry name" value="Cell_div_ZapA_N"/>
</dbReference>
<comment type="function">
    <text evidence="7">Activator of cell division through the inhibition of FtsZ GTPase activity, therefore promoting FtsZ assembly into bundles of protofilaments necessary for the formation of the division Z ring. It is recruited early at mid-cell but it is not essential for cell division.</text>
</comment>
<comment type="subunit">
    <text evidence="8">Homodimer. Interacts with FtsZ.</text>
</comment>
<organism evidence="10 11">
    <name type="scientific">Iodidimonas nitroreducens</name>
    <dbReference type="NCBI Taxonomy" id="1236968"/>
    <lineage>
        <taxon>Bacteria</taxon>
        <taxon>Pseudomonadati</taxon>
        <taxon>Pseudomonadota</taxon>
        <taxon>Alphaproteobacteria</taxon>
        <taxon>Iodidimonadales</taxon>
        <taxon>Iodidimonadaceae</taxon>
        <taxon>Iodidimonas</taxon>
    </lineage>
</organism>
<dbReference type="GO" id="GO:0000917">
    <property type="term" value="P:division septum assembly"/>
    <property type="evidence" value="ECO:0007669"/>
    <property type="project" value="UniProtKB-KW"/>
</dbReference>
<dbReference type="EMBL" id="BKCN01000010">
    <property type="protein sequence ID" value="GER04421.1"/>
    <property type="molecule type" value="Genomic_DNA"/>
</dbReference>
<evidence type="ECO:0000256" key="5">
    <source>
        <dbReference type="ARBA" id="ARBA00023210"/>
    </source>
</evidence>
<dbReference type="SUPFAM" id="SSF102829">
    <property type="entry name" value="Cell division protein ZapA-like"/>
    <property type="match status" value="1"/>
</dbReference>
<proteinExistence type="predicted"/>
<dbReference type="Proteomes" id="UP000324996">
    <property type="component" value="Unassembled WGS sequence"/>
</dbReference>
<keyword evidence="5" id="KW-0717">Septation</keyword>
<evidence type="ECO:0000256" key="6">
    <source>
        <dbReference type="ARBA" id="ARBA00023306"/>
    </source>
</evidence>